<feature type="transmembrane region" description="Helical" evidence="6">
    <location>
        <begin position="162"/>
        <end position="183"/>
    </location>
</feature>
<dbReference type="AlphaFoldDB" id="A0A383TVC6"/>
<proteinExistence type="predicted"/>
<accession>A0A383TVC6</accession>
<keyword evidence="3 6" id="KW-0812">Transmembrane</keyword>
<gene>
    <name evidence="7" type="ORF">SAMEA104719789_00652</name>
</gene>
<dbReference type="PANTHER" id="PTHR30294">
    <property type="entry name" value="MEMBRANE COMPONENT OF ABC TRANSPORTER YHHJ-RELATED"/>
    <property type="match status" value="1"/>
</dbReference>
<evidence type="ECO:0000256" key="5">
    <source>
        <dbReference type="ARBA" id="ARBA00023136"/>
    </source>
</evidence>
<feature type="transmembrane region" description="Helical" evidence="6">
    <location>
        <begin position="15"/>
        <end position="35"/>
    </location>
</feature>
<dbReference type="EMBL" id="UNSC01000002">
    <property type="protein sequence ID" value="SZD71602.1"/>
    <property type="molecule type" value="Genomic_DNA"/>
</dbReference>
<dbReference type="RefSeq" id="WP_119059085.1">
    <property type="nucleotide sequence ID" value="NZ_UNSC01000002.1"/>
</dbReference>
<keyword evidence="2" id="KW-1003">Cell membrane</keyword>
<keyword evidence="4 6" id="KW-1133">Transmembrane helix</keyword>
<evidence type="ECO:0000313" key="8">
    <source>
        <dbReference type="Proteomes" id="UP000262142"/>
    </source>
</evidence>
<feature type="transmembrane region" description="Helical" evidence="6">
    <location>
        <begin position="211"/>
        <end position="231"/>
    </location>
</feature>
<feature type="transmembrane region" description="Helical" evidence="6">
    <location>
        <begin position="94"/>
        <end position="120"/>
    </location>
</feature>
<reference evidence="7 8" key="1">
    <citation type="submission" date="2018-09" db="EMBL/GenBank/DDBJ databases">
        <authorList>
            <consortium name="Pathogen Informatics"/>
        </authorList>
    </citation>
    <scope>NUCLEOTIDE SEQUENCE [LARGE SCALE GENOMIC DNA]</scope>
    <source>
        <strain evidence="7 8">OH-22767</strain>
    </source>
</reference>
<protein>
    <submittedName>
        <fullName evidence="7">ABC-type transport system involved in multi-copper enzyme maturation, permease component</fullName>
    </submittedName>
</protein>
<feature type="transmembrane region" description="Helical" evidence="6">
    <location>
        <begin position="132"/>
        <end position="153"/>
    </location>
</feature>
<evidence type="ECO:0000256" key="6">
    <source>
        <dbReference type="SAM" id="Phobius"/>
    </source>
</evidence>
<dbReference type="InterPro" id="IPR051449">
    <property type="entry name" value="ABC-2_transporter_component"/>
</dbReference>
<evidence type="ECO:0000256" key="1">
    <source>
        <dbReference type="ARBA" id="ARBA00004651"/>
    </source>
</evidence>
<keyword evidence="5 6" id="KW-0472">Membrane</keyword>
<evidence type="ECO:0000256" key="2">
    <source>
        <dbReference type="ARBA" id="ARBA00022475"/>
    </source>
</evidence>
<keyword evidence="8" id="KW-1185">Reference proteome</keyword>
<sequence length="238" mass="27319">MNLFIKELLSLYKSVGFYLLGFIFLVGSALFLFFFSGNFNIFELNQANLYPFFQIAPYFLIILLPAMTMKSFAEEQEKETLDWLKTMPVDMSKIVATKFLSIFSGLFTFLFLSLTFFFIVQHFSLNGIDSGLLFSSYLGLIFLGIFIISVGIFSSAISSNQILAYILAVLINAFFYFFISGLADYNLIGSLDYLTQSLSVKFHYERFTQGIFYLSSCSYFIGFSFLFIFLAHQKLNQK</sequence>
<dbReference type="OrthoDB" id="9794512at2"/>
<organism evidence="7 8">
    <name type="scientific">Candidatus Ornithobacterium hominis</name>
    <dbReference type="NCBI Taxonomy" id="2497989"/>
    <lineage>
        <taxon>Bacteria</taxon>
        <taxon>Pseudomonadati</taxon>
        <taxon>Bacteroidota</taxon>
        <taxon>Flavobacteriia</taxon>
        <taxon>Flavobacteriales</taxon>
        <taxon>Weeksellaceae</taxon>
        <taxon>Ornithobacterium</taxon>
    </lineage>
</organism>
<evidence type="ECO:0000256" key="4">
    <source>
        <dbReference type="ARBA" id="ARBA00022989"/>
    </source>
</evidence>
<dbReference type="Proteomes" id="UP000262142">
    <property type="component" value="Unassembled WGS sequence"/>
</dbReference>
<name>A0A383TVC6_9FLAO</name>
<evidence type="ECO:0000256" key="3">
    <source>
        <dbReference type="ARBA" id="ARBA00022692"/>
    </source>
</evidence>
<dbReference type="GO" id="GO:0005886">
    <property type="term" value="C:plasma membrane"/>
    <property type="evidence" value="ECO:0007669"/>
    <property type="project" value="UniProtKB-SubCell"/>
</dbReference>
<dbReference type="PANTHER" id="PTHR30294:SF29">
    <property type="entry name" value="MULTIDRUG ABC TRANSPORTER PERMEASE YBHS-RELATED"/>
    <property type="match status" value="1"/>
</dbReference>
<comment type="subcellular location">
    <subcellularLocation>
        <location evidence="1">Cell membrane</location>
        <topology evidence="1">Multi-pass membrane protein</topology>
    </subcellularLocation>
</comment>
<evidence type="ECO:0000313" key="7">
    <source>
        <dbReference type="EMBL" id="SZD71602.1"/>
    </source>
</evidence>